<dbReference type="GO" id="GO:0008017">
    <property type="term" value="F:microtubule binding"/>
    <property type="evidence" value="ECO:0007669"/>
    <property type="project" value="InterPro"/>
</dbReference>
<dbReference type="GO" id="GO:0036064">
    <property type="term" value="C:ciliary basal body"/>
    <property type="evidence" value="ECO:0007669"/>
    <property type="project" value="TreeGrafter"/>
</dbReference>
<dbReference type="InterPro" id="IPR033336">
    <property type="entry name" value="SAXO1/2"/>
</dbReference>
<dbReference type="Pfam" id="PF11901">
    <property type="entry name" value="DM9"/>
    <property type="match status" value="1"/>
</dbReference>
<comment type="similarity">
    <text evidence="1">Belongs to the FAM154 family.</text>
</comment>
<name>A0AA39F233_MICHY</name>
<sequence>MSVKTTYSKSYKKIETPVVKTKAILPSSVAEWFQGSREFNEKSCYADAYIPQSTEPRKSIPFVPSGNIHLSDKKMSSDTTNRVNKNNFLNKSKINEKHVYKLNFNYGLQLSYQSVYAEKRIPFRPKRRNMLGDGSMESTTTNRSDFQFKTTERPEIIIPCDNIRNSNTPIEGSTTTRSSYMNHGVVQPPPSFKPSVSYSRSSSKLDGDTINRLSYPRWTPPAKEIHPWAKKIEYQRPKERMVGDSMYNMSFAPPGYYIEVRNTVDSSDATQNSDSIIIDACANDNSPTCATKVCNDNERCVDTVDNYTPFCACLPKYYRNEITTKCELKYQWVEYTPVMFNDARLIHSSSSFGVYYVLVRLIQNNGDKVPDQGKIDIYHVNKTLAFFPQTIIADYKRLEVLLVEHGYYEWVMSSHGIVENNAIEGGQINNETVYVCRVVYWSSPYLGVMQPSKGYCHVYYDDRYNYQSSYDLLTFKV</sequence>
<comment type="caution">
    <text evidence="4">The sequence shown here is derived from an EMBL/GenBank/DDBJ whole genome shotgun (WGS) entry which is preliminary data.</text>
</comment>
<feature type="domain" description="EGF-like" evidence="3">
    <location>
        <begin position="285"/>
        <end position="327"/>
    </location>
</feature>
<comment type="caution">
    <text evidence="2">Lacks conserved residue(s) required for the propagation of feature annotation.</text>
</comment>
<accession>A0AA39F233</accession>
<dbReference type="Proteomes" id="UP001168972">
    <property type="component" value="Unassembled WGS sequence"/>
</dbReference>
<evidence type="ECO:0000313" key="5">
    <source>
        <dbReference type="Proteomes" id="UP001168972"/>
    </source>
</evidence>
<dbReference type="PANTHER" id="PTHR31516:SF17">
    <property type="entry name" value="STABILIZER OF AXONEMAL MICROTUBULES 2"/>
    <property type="match status" value="1"/>
</dbReference>
<dbReference type="SMART" id="SM00696">
    <property type="entry name" value="DM9"/>
    <property type="match status" value="1"/>
</dbReference>
<evidence type="ECO:0000256" key="2">
    <source>
        <dbReference type="PROSITE-ProRule" id="PRU00076"/>
    </source>
</evidence>
<dbReference type="PANTHER" id="PTHR31516">
    <property type="entry name" value="STABILIZER OF AXONEMAL MICROTUBULES 2"/>
    <property type="match status" value="1"/>
</dbReference>
<protein>
    <recommendedName>
        <fullName evidence="3">EGF-like domain-containing protein</fullName>
    </recommendedName>
</protein>
<keyword evidence="2" id="KW-0245">EGF-like domain</keyword>
<dbReference type="EMBL" id="JAQQBR010001835">
    <property type="protein sequence ID" value="KAK0161504.1"/>
    <property type="molecule type" value="Genomic_DNA"/>
</dbReference>
<evidence type="ECO:0000256" key="1">
    <source>
        <dbReference type="ARBA" id="ARBA00008738"/>
    </source>
</evidence>
<evidence type="ECO:0000259" key="3">
    <source>
        <dbReference type="PROSITE" id="PS50026"/>
    </source>
</evidence>
<dbReference type="GO" id="GO:0005814">
    <property type="term" value="C:centriole"/>
    <property type="evidence" value="ECO:0007669"/>
    <property type="project" value="TreeGrafter"/>
</dbReference>
<keyword evidence="2" id="KW-1015">Disulfide bond</keyword>
<dbReference type="InterPro" id="IPR006616">
    <property type="entry name" value="DM9_repeat"/>
</dbReference>
<feature type="disulfide bond" evidence="2">
    <location>
        <begin position="294"/>
        <end position="311"/>
    </location>
</feature>
<proteinExistence type="inferred from homology"/>
<organism evidence="4 5">
    <name type="scientific">Microctonus hyperodae</name>
    <name type="common">Parasitoid wasp</name>
    <dbReference type="NCBI Taxonomy" id="165561"/>
    <lineage>
        <taxon>Eukaryota</taxon>
        <taxon>Metazoa</taxon>
        <taxon>Ecdysozoa</taxon>
        <taxon>Arthropoda</taxon>
        <taxon>Hexapoda</taxon>
        <taxon>Insecta</taxon>
        <taxon>Pterygota</taxon>
        <taxon>Neoptera</taxon>
        <taxon>Endopterygota</taxon>
        <taxon>Hymenoptera</taxon>
        <taxon>Apocrita</taxon>
        <taxon>Ichneumonoidea</taxon>
        <taxon>Braconidae</taxon>
        <taxon>Euphorinae</taxon>
        <taxon>Microctonus</taxon>
    </lineage>
</organism>
<dbReference type="PROSITE" id="PS50026">
    <property type="entry name" value="EGF_3"/>
    <property type="match status" value="1"/>
</dbReference>
<evidence type="ECO:0000313" key="4">
    <source>
        <dbReference type="EMBL" id="KAK0161504.1"/>
    </source>
</evidence>
<keyword evidence="5" id="KW-1185">Reference proteome</keyword>
<gene>
    <name evidence="4" type="ORF">PV327_009967</name>
</gene>
<reference evidence="4" key="2">
    <citation type="submission" date="2023-03" db="EMBL/GenBank/DDBJ databases">
        <authorList>
            <person name="Inwood S.N."/>
            <person name="Skelly J.G."/>
            <person name="Guhlin J."/>
            <person name="Harrop T.W.R."/>
            <person name="Goldson S.G."/>
            <person name="Dearden P.K."/>
        </authorList>
    </citation>
    <scope>NUCLEOTIDE SEQUENCE</scope>
    <source>
        <strain evidence="4">Lincoln</strain>
        <tissue evidence="4">Whole body</tissue>
    </source>
</reference>
<dbReference type="InterPro" id="IPR000742">
    <property type="entry name" value="EGF"/>
</dbReference>
<dbReference type="GO" id="GO:0005879">
    <property type="term" value="C:axonemal microtubule"/>
    <property type="evidence" value="ECO:0007669"/>
    <property type="project" value="TreeGrafter"/>
</dbReference>
<reference evidence="4" key="1">
    <citation type="journal article" date="2023" name="bioRxiv">
        <title>Scaffold-level genome assemblies of two parasitoid biocontrol wasps reveal the parthenogenesis mechanism and an associated novel virus.</title>
        <authorList>
            <person name="Inwood S."/>
            <person name="Skelly J."/>
            <person name="Guhlin J."/>
            <person name="Harrop T."/>
            <person name="Goldson S."/>
            <person name="Dearden P."/>
        </authorList>
    </citation>
    <scope>NUCLEOTIDE SEQUENCE</scope>
    <source>
        <strain evidence="4">Lincoln</strain>
        <tissue evidence="4">Whole body</tissue>
    </source>
</reference>
<dbReference type="AlphaFoldDB" id="A0AA39F233"/>
<dbReference type="GO" id="GO:0036126">
    <property type="term" value="C:sperm flagellum"/>
    <property type="evidence" value="ECO:0007669"/>
    <property type="project" value="TreeGrafter"/>
</dbReference>